<reference evidence="5" key="1">
    <citation type="submission" date="2021-07" db="EMBL/GenBank/DDBJ databases">
        <authorList>
            <person name="Fernandez M."/>
            <person name="Pereira P."/>
            <person name="Torres Tejerizo G.A."/>
            <person name="Gonzalez P."/>
            <person name="Agostini E."/>
        </authorList>
    </citation>
    <scope>NUCLEOTIDE SEQUENCE</scope>
    <source>
        <strain evidence="5">SFC 500-1A</strain>
    </source>
</reference>
<feature type="domain" description="HTH araC/xylS-type" evidence="4">
    <location>
        <begin position="230"/>
        <end position="329"/>
    </location>
</feature>
<dbReference type="GO" id="GO:0000976">
    <property type="term" value="F:transcription cis-regulatory region binding"/>
    <property type="evidence" value="ECO:0007669"/>
    <property type="project" value="TreeGrafter"/>
</dbReference>
<dbReference type="Pfam" id="PF12625">
    <property type="entry name" value="Arabinose_bd"/>
    <property type="match status" value="1"/>
</dbReference>
<evidence type="ECO:0000313" key="6">
    <source>
        <dbReference type="Proteomes" id="UP000887320"/>
    </source>
</evidence>
<organism evidence="5 6">
    <name type="scientific">Acinetobacter guillouiae</name>
    <name type="common">Acinetobacter genomosp. 11</name>
    <dbReference type="NCBI Taxonomy" id="106649"/>
    <lineage>
        <taxon>Bacteria</taxon>
        <taxon>Pseudomonadati</taxon>
        <taxon>Pseudomonadota</taxon>
        <taxon>Gammaproteobacteria</taxon>
        <taxon>Moraxellales</taxon>
        <taxon>Moraxellaceae</taxon>
        <taxon>Acinetobacter</taxon>
    </lineage>
</organism>
<dbReference type="SUPFAM" id="SSF46689">
    <property type="entry name" value="Homeodomain-like"/>
    <property type="match status" value="1"/>
</dbReference>
<comment type="caution">
    <text evidence="5">The sequence shown here is derived from an EMBL/GenBank/DDBJ whole genome shotgun (WGS) entry which is preliminary data.</text>
</comment>
<protein>
    <submittedName>
        <fullName evidence="5">AraC family transcriptional regulator</fullName>
    </submittedName>
</protein>
<dbReference type="PANTHER" id="PTHR47894:SF1">
    <property type="entry name" value="HTH-TYPE TRANSCRIPTIONAL REGULATOR VQSM"/>
    <property type="match status" value="1"/>
</dbReference>
<accession>A0A8X8GUE0</accession>
<dbReference type="InterPro" id="IPR032687">
    <property type="entry name" value="AraC-type_N"/>
</dbReference>
<dbReference type="RefSeq" id="WP_154129343.1">
    <property type="nucleotide sequence ID" value="NZ_JAHWXT010000009.1"/>
</dbReference>
<evidence type="ECO:0000259" key="4">
    <source>
        <dbReference type="PROSITE" id="PS01124"/>
    </source>
</evidence>
<keyword evidence="3" id="KW-0804">Transcription</keyword>
<dbReference type="AlphaFoldDB" id="A0A8X8GUE0"/>
<dbReference type="GO" id="GO:0003700">
    <property type="term" value="F:DNA-binding transcription factor activity"/>
    <property type="evidence" value="ECO:0007669"/>
    <property type="project" value="InterPro"/>
</dbReference>
<name>A0A8X8GUE0_ACIGI</name>
<sequence>MDQSKSSDSGVFLWLTYHTLNKMNLDANRIFSQIRLSEQPPDRTIRRDNSTQQRFWEIAEEISADQDIGLHVGEHFPIFRGEILEYIFMSSPTFGDGLQRALRYQKIFTDAFVAHLHIENQNAMITNLQHPVRHYLECAISVMLNFLNYISNNHFYPKEIWLPYQEGASLDEYQRIWKCPTRLGMQYGCIIFDAEILSLASASAEPMLLKIHEHVAKQQVKVVDKYYLINDIENLLSSGLLESGQLDLKLIAQHLGLQPRKLRADLKEVNTTFEKVLATYREKMAKKLLMNPNISIDQVVYLLGFSEPSAFSRAFKRWTNETPSHYRQRKQK</sequence>
<dbReference type="PRINTS" id="PR00032">
    <property type="entry name" value="HTHARAC"/>
</dbReference>
<dbReference type="SMART" id="SM00342">
    <property type="entry name" value="HTH_ARAC"/>
    <property type="match status" value="1"/>
</dbReference>
<dbReference type="GO" id="GO:0005829">
    <property type="term" value="C:cytosol"/>
    <property type="evidence" value="ECO:0007669"/>
    <property type="project" value="TreeGrafter"/>
</dbReference>
<dbReference type="PANTHER" id="PTHR47894">
    <property type="entry name" value="HTH-TYPE TRANSCRIPTIONAL REGULATOR GADX"/>
    <property type="match status" value="1"/>
</dbReference>
<keyword evidence="1" id="KW-0805">Transcription regulation</keyword>
<dbReference type="InterPro" id="IPR009057">
    <property type="entry name" value="Homeodomain-like_sf"/>
</dbReference>
<keyword evidence="2" id="KW-0238">DNA-binding</keyword>
<evidence type="ECO:0000256" key="3">
    <source>
        <dbReference type="ARBA" id="ARBA00023163"/>
    </source>
</evidence>
<dbReference type="InterPro" id="IPR018060">
    <property type="entry name" value="HTH_AraC"/>
</dbReference>
<dbReference type="Pfam" id="PF12833">
    <property type="entry name" value="HTH_18"/>
    <property type="match status" value="1"/>
</dbReference>
<evidence type="ECO:0000256" key="1">
    <source>
        <dbReference type="ARBA" id="ARBA00023015"/>
    </source>
</evidence>
<proteinExistence type="predicted"/>
<dbReference type="Proteomes" id="UP000887320">
    <property type="component" value="Unassembled WGS sequence"/>
</dbReference>
<gene>
    <name evidence="5" type="ORF">KW868_19980</name>
</gene>
<evidence type="ECO:0000256" key="2">
    <source>
        <dbReference type="ARBA" id="ARBA00023125"/>
    </source>
</evidence>
<evidence type="ECO:0000313" key="5">
    <source>
        <dbReference type="EMBL" id="MCF0266736.1"/>
    </source>
</evidence>
<dbReference type="PROSITE" id="PS01124">
    <property type="entry name" value="HTH_ARAC_FAMILY_2"/>
    <property type="match status" value="1"/>
</dbReference>
<dbReference type="Gene3D" id="1.10.10.60">
    <property type="entry name" value="Homeodomain-like"/>
    <property type="match status" value="1"/>
</dbReference>
<dbReference type="InterPro" id="IPR020449">
    <property type="entry name" value="Tscrpt_reg_AraC-type_HTH"/>
</dbReference>
<dbReference type="EMBL" id="JAHWXT010000009">
    <property type="protein sequence ID" value="MCF0266736.1"/>
    <property type="molecule type" value="Genomic_DNA"/>
</dbReference>